<gene>
    <name evidence="2" type="ORF">MPLG2_3466</name>
</gene>
<evidence type="ECO:0000256" key="1">
    <source>
        <dbReference type="SAM" id="MobiDB-lite"/>
    </source>
</evidence>
<reference evidence="2 3" key="1">
    <citation type="submission" date="2018-02" db="EMBL/GenBank/DDBJ databases">
        <authorList>
            <person name="Cohen D.B."/>
            <person name="Kent A.D."/>
        </authorList>
    </citation>
    <scope>NUCLEOTIDE SEQUENCE [LARGE SCALE GENOMIC DNA]</scope>
    <source>
        <strain evidence="2">1</strain>
    </source>
</reference>
<dbReference type="EMBL" id="LT985188">
    <property type="protein sequence ID" value="SPD88496.1"/>
    <property type="molecule type" value="Genomic_DNA"/>
</dbReference>
<dbReference type="AlphaFoldDB" id="A0A2N9JL44"/>
<feature type="compositionally biased region" description="Low complexity" evidence="1">
    <location>
        <begin position="47"/>
        <end position="56"/>
    </location>
</feature>
<proteinExistence type="predicted"/>
<keyword evidence="3" id="KW-1185">Reference proteome</keyword>
<feature type="compositionally biased region" description="Basic and acidic residues" evidence="1">
    <location>
        <begin position="1"/>
        <end position="10"/>
    </location>
</feature>
<evidence type="ECO:0000313" key="2">
    <source>
        <dbReference type="EMBL" id="SPD88496.1"/>
    </source>
</evidence>
<accession>A0A2N9JL44</accession>
<evidence type="ECO:0000313" key="3">
    <source>
        <dbReference type="Proteomes" id="UP000238164"/>
    </source>
</evidence>
<dbReference type="Proteomes" id="UP000238164">
    <property type="component" value="Chromosome 1"/>
</dbReference>
<protein>
    <submittedName>
        <fullName evidence="2">Uncharacterized protein</fullName>
    </submittedName>
</protein>
<dbReference type="KEGG" id="mgg:MPLG2_3466"/>
<organism evidence="2 3">
    <name type="scientific">Micropruina glycogenica</name>
    <dbReference type="NCBI Taxonomy" id="75385"/>
    <lineage>
        <taxon>Bacteria</taxon>
        <taxon>Bacillati</taxon>
        <taxon>Actinomycetota</taxon>
        <taxon>Actinomycetes</taxon>
        <taxon>Propionibacteriales</taxon>
        <taxon>Nocardioidaceae</taxon>
        <taxon>Micropruina</taxon>
    </lineage>
</organism>
<feature type="region of interest" description="Disordered" evidence="1">
    <location>
        <begin position="1"/>
        <end position="78"/>
    </location>
</feature>
<sequence length="78" mass="8388">MTDLQRRVAELEATNQQFDRGPRHHPGPACQEALAQPAGGRADRAGRAAGPGVDAGHLGQDHAHRHRLVRGQLLARDS</sequence>
<name>A0A2N9JL44_9ACTN</name>